<reference evidence="2" key="1">
    <citation type="submission" date="2022-11" db="EMBL/GenBank/DDBJ databases">
        <title>Complete genome sequence of Methanogenium organophilum DSM 3596.</title>
        <authorList>
            <person name="Chen S.-C."/>
            <person name="Lai S.-J."/>
            <person name="You Y.-T."/>
        </authorList>
    </citation>
    <scope>NUCLEOTIDE SEQUENCE</scope>
    <source>
        <strain evidence="2">DSM 3596</strain>
    </source>
</reference>
<dbReference type="KEGG" id="mou:OU421_12605"/>
<evidence type="ECO:0000259" key="1">
    <source>
        <dbReference type="Pfam" id="PF18863"/>
    </source>
</evidence>
<evidence type="ECO:0000313" key="3">
    <source>
        <dbReference type="Proteomes" id="UP001163096"/>
    </source>
</evidence>
<accession>A0A9X9S3I0</accession>
<proteinExistence type="predicted"/>
<gene>
    <name evidence="2" type="ORF">OU421_12605</name>
</gene>
<dbReference type="Pfam" id="PF18863">
    <property type="entry name" value="AbiJ_NTD4"/>
    <property type="match status" value="1"/>
</dbReference>
<sequence length="289" mass="33180">MDLFSYRNGITKYPDSFQTDSVSQGLKNRLWSCLNRSYFKDIYYPDIYGELQNKNHFILCRLIYDRLLKLPLDSLPREGKKAHLAIRNYYLNDTKRFEIYDLIEFCIKHGFKPYSKGFTECANKILTEEFSGFRIVGGQVTYLTNEQEISAIENALTSNNEISEHLNTALQHLSDKNKPDYPNSIKESISAVESMCRKILDDPNVTLGAALKEIEKSGKITFHGAEKQAFSNLFGWASVFGGIRHGKMNSEEIYPEEIYQEDARFMLVTCSAFTNLLRVKADKAGIKIK</sequence>
<dbReference type="EMBL" id="CP113361">
    <property type="protein sequence ID" value="WAI01234.1"/>
    <property type="molecule type" value="Genomic_DNA"/>
</dbReference>
<organism evidence="2 3">
    <name type="scientific">Methanogenium organophilum</name>
    <dbReference type="NCBI Taxonomy" id="2199"/>
    <lineage>
        <taxon>Archaea</taxon>
        <taxon>Methanobacteriati</taxon>
        <taxon>Methanobacteriota</taxon>
        <taxon>Stenosarchaea group</taxon>
        <taxon>Methanomicrobia</taxon>
        <taxon>Methanomicrobiales</taxon>
        <taxon>Methanomicrobiaceae</taxon>
        <taxon>Methanogenium</taxon>
    </lineage>
</organism>
<dbReference type="AlphaFoldDB" id="A0A9X9S3I0"/>
<evidence type="ECO:0000313" key="2">
    <source>
        <dbReference type="EMBL" id="WAI01234.1"/>
    </source>
</evidence>
<dbReference type="Proteomes" id="UP001163096">
    <property type="component" value="Chromosome"/>
</dbReference>
<keyword evidence="3" id="KW-1185">Reference proteome</keyword>
<protein>
    <recommendedName>
        <fullName evidence="1">HEPN AbiJ-N-terminal domain-containing protein</fullName>
    </recommendedName>
</protein>
<name>A0A9X9S3I0_METOG</name>
<dbReference type="GeneID" id="76835957"/>
<dbReference type="RefSeq" id="WP_268186456.1">
    <property type="nucleotide sequence ID" value="NZ_CP113361.1"/>
</dbReference>
<feature type="domain" description="HEPN AbiJ-N-terminal" evidence="1">
    <location>
        <begin position="2"/>
        <end position="157"/>
    </location>
</feature>
<dbReference type="InterPro" id="IPR049503">
    <property type="entry name" value="AbiJ_NTD4"/>
</dbReference>